<dbReference type="EMBL" id="CAESAE010000002">
    <property type="protein sequence ID" value="CAB4332412.1"/>
    <property type="molecule type" value="Genomic_DNA"/>
</dbReference>
<dbReference type="AlphaFoldDB" id="A0A6J6NTT8"/>
<accession>A0A6J6NTT8</accession>
<gene>
    <name evidence="2" type="ORF">UFOPK2510_00635</name>
    <name evidence="3" type="ORF">UFOPK2936_01282</name>
    <name evidence="4" type="ORF">UFOPK3913_00835</name>
    <name evidence="1" type="ORF">UFOPK4107_00311</name>
    <name evidence="5" type="ORF">UFOPK4403_00501</name>
</gene>
<organism evidence="2">
    <name type="scientific">freshwater metagenome</name>
    <dbReference type="NCBI Taxonomy" id="449393"/>
    <lineage>
        <taxon>unclassified sequences</taxon>
        <taxon>metagenomes</taxon>
        <taxon>ecological metagenomes</taxon>
    </lineage>
</organism>
<evidence type="ECO:0000313" key="5">
    <source>
        <dbReference type="EMBL" id="CAB5070965.1"/>
    </source>
</evidence>
<evidence type="ECO:0000313" key="3">
    <source>
        <dbReference type="EMBL" id="CAB4785830.1"/>
    </source>
</evidence>
<reference evidence="2" key="1">
    <citation type="submission" date="2020-05" db="EMBL/GenBank/DDBJ databases">
        <authorList>
            <person name="Chiriac C."/>
            <person name="Salcher M."/>
            <person name="Ghai R."/>
            <person name="Kavagutti S V."/>
        </authorList>
    </citation>
    <scope>NUCLEOTIDE SEQUENCE</scope>
</reference>
<evidence type="ECO:0000313" key="2">
    <source>
        <dbReference type="EMBL" id="CAB4690241.1"/>
    </source>
</evidence>
<name>A0A6J6NTT8_9ZZZZ</name>
<evidence type="ECO:0000313" key="4">
    <source>
        <dbReference type="EMBL" id="CAB4976657.1"/>
    </source>
</evidence>
<dbReference type="EMBL" id="CAFBOC010000008">
    <property type="protein sequence ID" value="CAB4976657.1"/>
    <property type="molecule type" value="Genomic_DNA"/>
</dbReference>
<protein>
    <submittedName>
        <fullName evidence="2">Unannotated protein</fullName>
    </submittedName>
</protein>
<evidence type="ECO:0000313" key="1">
    <source>
        <dbReference type="EMBL" id="CAB4332412.1"/>
    </source>
</evidence>
<dbReference type="EMBL" id="CAFBQX010000002">
    <property type="protein sequence ID" value="CAB5070965.1"/>
    <property type="molecule type" value="Genomic_DNA"/>
</dbReference>
<dbReference type="EMBL" id="CAEZZW010000007">
    <property type="protein sequence ID" value="CAB4785830.1"/>
    <property type="molecule type" value="Genomic_DNA"/>
</dbReference>
<proteinExistence type="predicted"/>
<dbReference type="EMBL" id="CAEZXO010000003">
    <property type="protein sequence ID" value="CAB4690241.1"/>
    <property type="molecule type" value="Genomic_DNA"/>
</dbReference>
<sequence>MTLAAFIAAFLKILSSPALVGKLFLLLTKMLATIAH</sequence>